<comment type="caution">
    <text evidence="1">The sequence shown here is derived from an EMBL/GenBank/DDBJ whole genome shotgun (WGS) entry which is preliminary data.</text>
</comment>
<proteinExistence type="predicted"/>
<reference evidence="1" key="1">
    <citation type="journal article" date="2015" name="Nature">
        <title>Complex archaea that bridge the gap between prokaryotes and eukaryotes.</title>
        <authorList>
            <person name="Spang A."/>
            <person name="Saw J.H."/>
            <person name="Jorgensen S.L."/>
            <person name="Zaremba-Niedzwiedzka K."/>
            <person name="Martijn J."/>
            <person name="Lind A.E."/>
            <person name="van Eijk R."/>
            <person name="Schleper C."/>
            <person name="Guy L."/>
            <person name="Ettema T.J."/>
        </authorList>
    </citation>
    <scope>NUCLEOTIDE SEQUENCE</scope>
</reference>
<organism evidence="1">
    <name type="scientific">marine sediment metagenome</name>
    <dbReference type="NCBI Taxonomy" id="412755"/>
    <lineage>
        <taxon>unclassified sequences</taxon>
        <taxon>metagenomes</taxon>
        <taxon>ecological metagenomes</taxon>
    </lineage>
</organism>
<dbReference type="AlphaFoldDB" id="A0A0F9BQP4"/>
<name>A0A0F9BQP4_9ZZZZ</name>
<feature type="non-terminal residue" evidence="1">
    <location>
        <position position="1"/>
    </location>
</feature>
<gene>
    <name evidence="1" type="ORF">LCGC14_2760430</name>
</gene>
<dbReference type="EMBL" id="LAZR01050721">
    <property type="protein sequence ID" value="KKK86721.1"/>
    <property type="molecule type" value="Genomic_DNA"/>
</dbReference>
<evidence type="ECO:0000313" key="1">
    <source>
        <dbReference type="EMBL" id="KKK86721.1"/>
    </source>
</evidence>
<accession>A0A0F9BQP4</accession>
<protein>
    <submittedName>
        <fullName evidence="1">Uncharacterized protein</fullName>
    </submittedName>
</protein>
<sequence>TLTRACECIKDEVTEFSWLTHDIDIKKPATSLKISCFFKDQLALEQATENQDTLLIKHILSKELASIDLTVKEFIFTADKV</sequence>